<evidence type="ECO:0000313" key="1">
    <source>
        <dbReference type="EMBL" id="OXA84595.1"/>
    </source>
</evidence>
<keyword evidence="2" id="KW-1185">Reference proteome</keyword>
<dbReference type="EMBL" id="MUGW01000058">
    <property type="protein sequence ID" value="OXA84595.1"/>
    <property type="molecule type" value="Genomic_DNA"/>
</dbReference>
<evidence type="ECO:0000313" key="2">
    <source>
        <dbReference type="Proteomes" id="UP000198345"/>
    </source>
</evidence>
<reference evidence="1 2" key="1">
    <citation type="submission" date="2016-11" db="EMBL/GenBank/DDBJ databases">
        <title>Whole genomes of Flavobacteriaceae.</title>
        <authorList>
            <person name="Stine C."/>
            <person name="Li C."/>
            <person name="Tadesse D."/>
        </authorList>
    </citation>
    <scope>NUCLEOTIDE SEQUENCE [LARGE SCALE GENOMIC DNA]</scope>
    <source>
        <strain evidence="1 2">DSM 18292</strain>
    </source>
</reference>
<sequence length="198" mass="22801">MYNLVYIFFFKINFTIKININKTIIMMRFGIFITAFLSILITSCKSSKAADFKESMNQFERRAFEITIGKEGPGEKKLNCLIKEDYEGALKAVDQQSKEFDMLITDIKKLATQDIPKGESLKTASFEYYQALKELHVFDRKEIEQQALLKTLKNDKLKDGLNNIMTLAKQKKLLYDAVFKKEALLHAANKNFETANGL</sequence>
<comment type="caution">
    <text evidence="1">The sequence shown here is derived from an EMBL/GenBank/DDBJ whole genome shotgun (WGS) entry which is preliminary data.</text>
</comment>
<dbReference type="AlphaFoldDB" id="A0A226GRR3"/>
<protein>
    <submittedName>
        <fullName evidence="1">Uncharacterized protein</fullName>
    </submittedName>
</protein>
<proteinExistence type="predicted"/>
<organism evidence="1 2">
    <name type="scientific">Flavobacterium hercynium</name>
    <dbReference type="NCBI Taxonomy" id="387094"/>
    <lineage>
        <taxon>Bacteria</taxon>
        <taxon>Pseudomonadati</taxon>
        <taxon>Bacteroidota</taxon>
        <taxon>Flavobacteriia</taxon>
        <taxon>Flavobacteriales</taxon>
        <taxon>Flavobacteriaceae</taxon>
        <taxon>Flavobacterium</taxon>
    </lineage>
</organism>
<gene>
    <name evidence="1" type="ORF">B0A66_20795</name>
</gene>
<name>A0A226GRR3_9FLAO</name>
<dbReference type="Proteomes" id="UP000198345">
    <property type="component" value="Unassembled WGS sequence"/>
</dbReference>
<accession>A0A226GRR3</accession>